<reference evidence="2 3" key="1">
    <citation type="submission" date="2018-06" db="EMBL/GenBank/DDBJ databases">
        <authorList>
            <consortium name="Pathogen Informatics"/>
            <person name="Doyle S."/>
        </authorList>
    </citation>
    <scope>NUCLEOTIDE SEQUENCE [LARGE SCALE GENOMIC DNA]</scope>
    <source>
        <strain evidence="2 3">NCTC13315</strain>
    </source>
</reference>
<keyword evidence="1" id="KW-0732">Signal</keyword>
<evidence type="ECO:0000256" key="1">
    <source>
        <dbReference type="SAM" id="SignalP"/>
    </source>
</evidence>
<evidence type="ECO:0000313" key="2">
    <source>
        <dbReference type="EMBL" id="STX28575.1"/>
    </source>
</evidence>
<dbReference type="AlphaFoldDB" id="A0A378I1L5"/>
<evidence type="ECO:0000313" key="3">
    <source>
        <dbReference type="Proteomes" id="UP000254968"/>
    </source>
</evidence>
<proteinExistence type="predicted"/>
<dbReference type="OrthoDB" id="5638924at2"/>
<gene>
    <name evidence="2" type="ORF">NCTC13315_01105</name>
</gene>
<organism evidence="2 3">
    <name type="scientific">Legionella beliardensis</name>
    <dbReference type="NCBI Taxonomy" id="91822"/>
    <lineage>
        <taxon>Bacteria</taxon>
        <taxon>Pseudomonadati</taxon>
        <taxon>Pseudomonadota</taxon>
        <taxon>Gammaproteobacteria</taxon>
        <taxon>Legionellales</taxon>
        <taxon>Legionellaceae</taxon>
        <taxon>Legionella</taxon>
    </lineage>
</organism>
<dbReference type="EMBL" id="UGNV01000001">
    <property type="protein sequence ID" value="STX28575.1"/>
    <property type="molecule type" value="Genomic_DNA"/>
</dbReference>
<keyword evidence="3" id="KW-1185">Reference proteome</keyword>
<sequence length="73" mass="8108">MHKLISILLVLIWVPMPAIASSQINVQEDENAQARCIQQFVTQCINKCEKSGDSDCTQLCAENAKNECRQAGE</sequence>
<dbReference type="RefSeq" id="WP_115302311.1">
    <property type="nucleotide sequence ID" value="NZ_CAAAHO010000001.1"/>
</dbReference>
<protein>
    <submittedName>
        <fullName evidence="2">Uncharacterized protein</fullName>
    </submittedName>
</protein>
<name>A0A378I1L5_9GAMM</name>
<accession>A0A378I1L5</accession>
<dbReference type="Proteomes" id="UP000254968">
    <property type="component" value="Unassembled WGS sequence"/>
</dbReference>
<feature type="chain" id="PRO_5017019775" evidence="1">
    <location>
        <begin position="21"/>
        <end position="73"/>
    </location>
</feature>
<feature type="signal peptide" evidence="1">
    <location>
        <begin position="1"/>
        <end position="20"/>
    </location>
</feature>